<dbReference type="AlphaFoldDB" id="B4U266"/>
<evidence type="ECO:0000313" key="1">
    <source>
        <dbReference type="EMBL" id="ACG62083.1"/>
    </source>
</evidence>
<evidence type="ECO:0000313" key="2">
    <source>
        <dbReference type="Proteomes" id="UP000001873"/>
    </source>
</evidence>
<protein>
    <recommendedName>
        <fullName evidence="3">Transposase</fullName>
    </recommendedName>
</protein>
<sequence length="53" mass="6208">MTIMSFIINQQLEAARIRTVIAPKNMAVVSFFLQIAYRIQLYMEHLSQEKAIH</sequence>
<organism evidence="1 2">
    <name type="scientific">Streptococcus equi subsp. zooepidemicus (strain MGCS10565)</name>
    <dbReference type="NCBI Taxonomy" id="552526"/>
    <lineage>
        <taxon>Bacteria</taxon>
        <taxon>Bacillati</taxon>
        <taxon>Bacillota</taxon>
        <taxon>Bacilli</taxon>
        <taxon>Lactobacillales</taxon>
        <taxon>Streptococcaceae</taxon>
        <taxon>Streptococcus</taxon>
    </lineage>
</organism>
<dbReference type="KEGG" id="sez:Sez_0720"/>
<dbReference type="HOGENOM" id="CLU_3066561_0_0_9"/>
<dbReference type="EMBL" id="CP001129">
    <property type="protein sequence ID" value="ACG62083.1"/>
    <property type="molecule type" value="Genomic_DNA"/>
</dbReference>
<proteinExistence type="predicted"/>
<reference evidence="1 2" key="1">
    <citation type="journal article" date="2008" name="PLoS ONE">
        <title>Genome sequence of a lancefield group C Streptococcus zooepidemicus strain causing epidemic nephritis: new information about an old disease.</title>
        <authorList>
            <person name="Beres S.B."/>
            <person name="Sesso R."/>
            <person name="Pinto S.W.L."/>
            <person name="Hoe N.P."/>
            <person name="Porcella S.F."/>
            <person name="Deleo F.R."/>
            <person name="Musser J.M."/>
        </authorList>
    </citation>
    <scope>NUCLEOTIDE SEQUENCE [LARGE SCALE GENOMIC DNA]</scope>
    <source>
        <strain evidence="1 2">MGCS10565</strain>
    </source>
</reference>
<accession>B4U266</accession>
<evidence type="ECO:0008006" key="3">
    <source>
        <dbReference type="Google" id="ProtNLM"/>
    </source>
</evidence>
<dbReference type="Proteomes" id="UP000001873">
    <property type="component" value="Chromosome"/>
</dbReference>
<gene>
    <name evidence="1" type="ordered locus">Sez_0720</name>
</gene>
<name>B4U266_STREM</name>